<proteinExistence type="predicted"/>
<dbReference type="OrthoDB" id="9804290at2"/>
<accession>A0A5C1Q9J6</accession>
<dbReference type="FunFam" id="3.30.420.10:FF:000045">
    <property type="entry name" value="3'-5' exonuclease DinG"/>
    <property type="match status" value="1"/>
</dbReference>
<reference evidence="4 5" key="2">
    <citation type="submission" date="2019-09" db="EMBL/GenBank/DDBJ databases">
        <title>Complete Genome Sequence and Methylome Analysis of free living Spirochaetas.</title>
        <authorList>
            <person name="Leshcheva N."/>
            <person name="Mikheeva N."/>
        </authorList>
    </citation>
    <scope>NUCLEOTIDE SEQUENCE [LARGE SCALE GENOMIC DNA]</scope>
    <source>
        <strain evidence="4 5">P</strain>
    </source>
</reference>
<dbReference type="GO" id="GO:0006260">
    <property type="term" value="P:DNA replication"/>
    <property type="evidence" value="ECO:0007669"/>
    <property type="project" value="InterPro"/>
</dbReference>
<evidence type="ECO:0000313" key="4">
    <source>
        <dbReference type="EMBL" id="QEN03314.1"/>
    </source>
</evidence>
<dbReference type="KEGG" id="sper:EW093_00865"/>
<evidence type="ECO:0000313" key="5">
    <source>
        <dbReference type="Proteomes" id="UP000323824"/>
    </source>
</evidence>
<gene>
    <name evidence="4" type="ORF">EW093_00865</name>
</gene>
<dbReference type="InterPro" id="IPR006054">
    <property type="entry name" value="DnaQ"/>
</dbReference>
<comment type="function">
    <text evidence="1">DNA polymerase III is a complex, multichain enzyme responsible for most of the replicative synthesis in bacteria. The epsilon subunit contain the editing function and is a proofreading 3'-5' exonuclease.</text>
</comment>
<protein>
    <submittedName>
        <fullName evidence="4">DNA polymerase III</fullName>
    </submittedName>
</protein>
<comment type="subunit">
    <text evidence="2">DNA polymerase III contains a core (composed of alpha, epsilon and theta chains) that associates with a tau subunit. This core dimerizes to form the POLIII' complex. PolIII' associates with the gamma complex (composed of gamma, delta, delta', psi and chi chains) and with the beta chain to form the complete DNA polymerase III complex.</text>
</comment>
<dbReference type="Proteomes" id="UP000323824">
    <property type="component" value="Chromosome"/>
</dbReference>
<feature type="domain" description="Exonuclease" evidence="3">
    <location>
        <begin position="2"/>
        <end position="165"/>
    </location>
</feature>
<keyword evidence="5" id="KW-1185">Reference proteome</keyword>
<dbReference type="SUPFAM" id="SSF53098">
    <property type="entry name" value="Ribonuclease H-like"/>
    <property type="match status" value="1"/>
</dbReference>
<dbReference type="InterPro" id="IPR013520">
    <property type="entry name" value="Ribonucl_H"/>
</dbReference>
<dbReference type="RefSeq" id="WP_149566574.1">
    <property type="nucleotide sequence ID" value="NZ_CP035807.1"/>
</dbReference>
<dbReference type="SMART" id="SM00479">
    <property type="entry name" value="EXOIII"/>
    <property type="match status" value="1"/>
</dbReference>
<dbReference type="InterPro" id="IPR012337">
    <property type="entry name" value="RNaseH-like_sf"/>
</dbReference>
<evidence type="ECO:0000256" key="2">
    <source>
        <dbReference type="ARBA" id="ARBA00026073"/>
    </source>
</evidence>
<organism evidence="4 5">
    <name type="scientific">Thiospirochaeta perfilievii</name>
    <dbReference type="NCBI Taxonomy" id="252967"/>
    <lineage>
        <taxon>Bacteria</taxon>
        <taxon>Pseudomonadati</taxon>
        <taxon>Spirochaetota</taxon>
        <taxon>Spirochaetia</taxon>
        <taxon>Spirochaetales</taxon>
        <taxon>Spirochaetaceae</taxon>
        <taxon>Thiospirochaeta</taxon>
    </lineage>
</organism>
<dbReference type="CDD" id="cd06130">
    <property type="entry name" value="DNA_pol_III_epsilon_like"/>
    <property type="match status" value="1"/>
</dbReference>
<dbReference type="AlphaFoldDB" id="A0A5C1Q9J6"/>
<dbReference type="InterPro" id="IPR036397">
    <property type="entry name" value="RNaseH_sf"/>
</dbReference>
<evidence type="ECO:0000256" key="1">
    <source>
        <dbReference type="ARBA" id="ARBA00025483"/>
    </source>
</evidence>
<reference evidence="4 5" key="1">
    <citation type="submission" date="2019-02" db="EMBL/GenBank/DDBJ databases">
        <authorList>
            <person name="Fomenkov A."/>
            <person name="Dubinina G."/>
            <person name="Grabovich M."/>
            <person name="Vincze T."/>
            <person name="Roberts R.J."/>
        </authorList>
    </citation>
    <scope>NUCLEOTIDE SEQUENCE [LARGE SCALE GENOMIC DNA]</scope>
    <source>
        <strain evidence="4 5">P</strain>
    </source>
</reference>
<dbReference type="NCBIfam" id="TIGR00573">
    <property type="entry name" value="dnaq"/>
    <property type="match status" value="1"/>
</dbReference>
<dbReference type="Pfam" id="PF00929">
    <property type="entry name" value="RNase_T"/>
    <property type="match status" value="1"/>
</dbReference>
<dbReference type="GO" id="GO:0003887">
    <property type="term" value="F:DNA-directed DNA polymerase activity"/>
    <property type="evidence" value="ECO:0007669"/>
    <property type="project" value="InterPro"/>
</dbReference>
<dbReference type="PANTHER" id="PTHR30231:SF42">
    <property type="entry name" value="EXONUCLEASE"/>
    <property type="match status" value="1"/>
</dbReference>
<dbReference type="EMBL" id="CP035807">
    <property type="protein sequence ID" value="QEN03314.1"/>
    <property type="molecule type" value="Genomic_DNA"/>
</dbReference>
<name>A0A5C1Q9J6_9SPIO</name>
<sequence length="166" mass="18902">MTFTAIDFETANKVKTSACQIGIIVVENGKIIKEFSSYIKPPEPDYFLKEFTDNIHGITKEMVKNAPTFKELWETISGYIINTPVIVAHNAHFDFGVLNSLLDFYDIKTNLPTVYCTLRAARKYLPRLENHQLSTVSKHFNIQLNHHEALSDARAAANIALEFKVR</sequence>
<dbReference type="GO" id="GO:0003677">
    <property type="term" value="F:DNA binding"/>
    <property type="evidence" value="ECO:0007669"/>
    <property type="project" value="InterPro"/>
</dbReference>
<evidence type="ECO:0000259" key="3">
    <source>
        <dbReference type="SMART" id="SM00479"/>
    </source>
</evidence>
<dbReference type="PANTHER" id="PTHR30231">
    <property type="entry name" value="DNA POLYMERASE III SUBUNIT EPSILON"/>
    <property type="match status" value="1"/>
</dbReference>
<dbReference type="GO" id="GO:0005829">
    <property type="term" value="C:cytosol"/>
    <property type="evidence" value="ECO:0007669"/>
    <property type="project" value="TreeGrafter"/>
</dbReference>
<dbReference type="GO" id="GO:0008408">
    <property type="term" value="F:3'-5' exonuclease activity"/>
    <property type="evidence" value="ECO:0007669"/>
    <property type="project" value="TreeGrafter"/>
</dbReference>
<dbReference type="Gene3D" id="3.30.420.10">
    <property type="entry name" value="Ribonuclease H-like superfamily/Ribonuclease H"/>
    <property type="match status" value="1"/>
</dbReference>